<accession>A0A838ZLP8</accession>
<keyword evidence="4" id="KW-1185">Reference proteome</keyword>
<sequence length="630" mass="72806">MNRFLLLIFICVFPILNAQNFSAQNISDELKKDAYAVIRNESIHIRFESIHKIVYSKELVITVFNKAGDAFATAYQMYEPSLKIHSLEAVYYNANGKEIKKFKTKDFSDQSYISNGQMYTDTRVKYLNYTPVTYPYTLHFKSNYTNSDTYLETWMPIKHPNLAIEKSSFTLENNANVKVLSKELNLEAFKIPTQNNEQSIITYEINNEIAFQEEELMPSLKYLFPYVAFSTSEFVIDGVKGSFTNWNELGIWYNTLLKGTNDLKPAQKAFFQDLVKDATSDKEKVQIVYKFLQNKTRYIGVQLGIGGLKPYPASYVENKSYGDCKALTNYLQSMLEAVGIPSYYTVIESGPREDFFTDFASLEQGNHVILYVPLEEEEIWLEATSQTTAFNYLGKFTDNRMALIITPDGAEIKKTQAFPTEQNLELIKGVGIISADGKLKTDIQYEVSGLQYDNIYRLHFETEKEQKKILQNIWNNLPNLTINQHKIENDWENARFKMKVNLESGQFAKNYGNSMTLNILPIGGMATNLKKMNDRQHPFEIRFGYTDQSEFEFQLPSGYKMSEKFQPILFADEFGTYLLSAEEKENGKLSVNRKLIIKDGTYPKEKFNDYVEFRRKISSFDNAKILIEKI</sequence>
<dbReference type="Pfam" id="PF12969">
    <property type="entry name" value="DUF3857"/>
    <property type="match status" value="1"/>
</dbReference>
<evidence type="ECO:0000313" key="4">
    <source>
        <dbReference type="Proteomes" id="UP000552241"/>
    </source>
</evidence>
<feature type="domain" description="DUF3857" evidence="2">
    <location>
        <begin position="55"/>
        <end position="207"/>
    </location>
</feature>
<protein>
    <submittedName>
        <fullName evidence="3">DUF3857 domain-containing transglutaminase family protein</fullName>
    </submittedName>
</protein>
<reference evidence="3 4" key="1">
    <citation type="submission" date="2020-07" db="EMBL/GenBank/DDBJ databases">
        <title>Moheibacter lacus sp. nov., a member of the family Flavobacteriaceae isolated from freshwater lake sediment.</title>
        <authorList>
            <person name="Liu Y."/>
        </authorList>
    </citation>
    <scope>NUCLEOTIDE SEQUENCE [LARGE SCALE GENOMIC DNA]</scope>
    <source>
        <strain evidence="3 4">BDHS18</strain>
    </source>
</reference>
<dbReference type="Gene3D" id="2.60.40.3140">
    <property type="match status" value="1"/>
</dbReference>
<organism evidence="3 4">
    <name type="scientific">Moheibacter lacus</name>
    <dbReference type="NCBI Taxonomy" id="2745851"/>
    <lineage>
        <taxon>Bacteria</taxon>
        <taxon>Pseudomonadati</taxon>
        <taxon>Bacteroidota</taxon>
        <taxon>Flavobacteriia</taxon>
        <taxon>Flavobacteriales</taxon>
        <taxon>Weeksellaceae</taxon>
        <taxon>Moheibacter</taxon>
    </lineage>
</organism>
<dbReference type="EMBL" id="JACDZE010000001">
    <property type="protein sequence ID" value="MBA5629414.1"/>
    <property type="molecule type" value="Genomic_DNA"/>
</dbReference>
<feature type="chain" id="PRO_5032558721" evidence="1">
    <location>
        <begin position="19"/>
        <end position="630"/>
    </location>
</feature>
<dbReference type="SUPFAM" id="SSF54001">
    <property type="entry name" value="Cysteine proteinases"/>
    <property type="match status" value="1"/>
</dbReference>
<keyword evidence="1" id="KW-0732">Signal</keyword>
<name>A0A838ZLP8_9FLAO</name>
<dbReference type="InterPro" id="IPR038765">
    <property type="entry name" value="Papain-like_cys_pep_sf"/>
</dbReference>
<comment type="caution">
    <text evidence="3">The sequence shown here is derived from an EMBL/GenBank/DDBJ whole genome shotgun (WGS) entry which is preliminary data.</text>
</comment>
<evidence type="ECO:0000256" key="1">
    <source>
        <dbReference type="SAM" id="SignalP"/>
    </source>
</evidence>
<dbReference type="RefSeq" id="WP_182042969.1">
    <property type="nucleotide sequence ID" value="NZ_JACDZE010000001.1"/>
</dbReference>
<dbReference type="AlphaFoldDB" id="A0A838ZLP8"/>
<dbReference type="Gene3D" id="2.60.120.1130">
    <property type="match status" value="1"/>
</dbReference>
<proteinExistence type="predicted"/>
<evidence type="ECO:0000313" key="3">
    <source>
        <dbReference type="EMBL" id="MBA5629414.1"/>
    </source>
</evidence>
<gene>
    <name evidence="3" type="ORF">HU137_06465</name>
</gene>
<dbReference type="InterPro" id="IPR024618">
    <property type="entry name" value="DUF3857"/>
</dbReference>
<feature type="signal peptide" evidence="1">
    <location>
        <begin position="1"/>
        <end position="18"/>
    </location>
</feature>
<dbReference type="Proteomes" id="UP000552241">
    <property type="component" value="Unassembled WGS sequence"/>
</dbReference>
<dbReference type="Gene3D" id="3.10.620.30">
    <property type="match status" value="1"/>
</dbReference>
<evidence type="ECO:0000259" key="2">
    <source>
        <dbReference type="Pfam" id="PF12969"/>
    </source>
</evidence>